<sequence length="240" mass="28380">MTILLPVINYIVDEIVLEFLRTNQYRDQSSYYNSDWNHNNKNSVDENNNNQVEFDDIGELVGDWATEPWAPCDDVDIPDWAKLEGPKVEERNDLVWAEDPWIQTPLTDIPAWMQLSGIDYDVPEETGHKGGNLDDTTNNDEDFLSSCVEVDKWSDEEFLQYPLDVPSWALLPGIDYPTRRGKSLYWEKQIQRYERVRNRFSRKIYGRIMPTILEEKLVYNNDAKPMLFVPGRYCRMCYWF</sequence>
<dbReference type="Proteomes" id="UP000030746">
    <property type="component" value="Unassembled WGS sequence"/>
</dbReference>
<name>V4C9K0_LOTGI</name>
<dbReference type="InterPro" id="IPR018247">
    <property type="entry name" value="EF_Hand_1_Ca_BS"/>
</dbReference>
<keyword evidence="2" id="KW-1185">Reference proteome</keyword>
<dbReference type="PROSITE" id="PS00018">
    <property type="entry name" value="EF_HAND_1"/>
    <property type="match status" value="1"/>
</dbReference>
<reference evidence="1 2" key="1">
    <citation type="journal article" date="2013" name="Nature">
        <title>Insights into bilaterian evolution from three spiralian genomes.</title>
        <authorList>
            <person name="Simakov O."/>
            <person name="Marletaz F."/>
            <person name="Cho S.J."/>
            <person name="Edsinger-Gonzales E."/>
            <person name="Havlak P."/>
            <person name="Hellsten U."/>
            <person name="Kuo D.H."/>
            <person name="Larsson T."/>
            <person name="Lv J."/>
            <person name="Arendt D."/>
            <person name="Savage R."/>
            <person name="Osoegawa K."/>
            <person name="de Jong P."/>
            <person name="Grimwood J."/>
            <person name="Chapman J.A."/>
            <person name="Shapiro H."/>
            <person name="Aerts A."/>
            <person name="Otillar R.P."/>
            <person name="Terry A.Y."/>
            <person name="Boore J.L."/>
            <person name="Grigoriev I.V."/>
            <person name="Lindberg D.R."/>
            <person name="Seaver E.C."/>
            <person name="Weisblat D.A."/>
            <person name="Putnam N.H."/>
            <person name="Rokhsar D.S."/>
        </authorList>
    </citation>
    <scope>NUCLEOTIDE SEQUENCE [LARGE SCALE GENOMIC DNA]</scope>
</reference>
<dbReference type="AlphaFoldDB" id="V4C9K0"/>
<evidence type="ECO:0000313" key="2">
    <source>
        <dbReference type="Proteomes" id="UP000030746"/>
    </source>
</evidence>
<dbReference type="KEGG" id="lgi:LOTGIDRAFT_159232"/>
<dbReference type="HOGENOM" id="CLU_1143665_0_0_1"/>
<dbReference type="RefSeq" id="XP_009051110.1">
    <property type="nucleotide sequence ID" value="XM_009052862.1"/>
</dbReference>
<organism evidence="1 2">
    <name type="scientific">Lottia gigantea</name>
    <name type="common">Giant owl limpet</name>
    <dbReference type="NCBI Taxonomy" id="225164"/>
    <lineage>
        <taxon>Eukaryota</taxon>
        <taxon>Metazoa</taxon>
        <taxon>Spiralia</taxon>
        <taxon>Lophotrochozoa</taxon>
        <taxon>Mollusca</taxon>
        <taxon>Gastropoda</taxon>
        <taxon>Patellogastropoda</taxon>
        <taxon>Lottioidea</taxon>
        <taxon>Lottiidae</taxon>
        <taxon>Lottia</taxon>
    </lineage>
</organism>
<accession>V4C9K0</accession>
<dbReference type="CTD" id="20237996"/>
<protein>
    <submittedName>
        <fullName evidence="1">Uncharacterized protein</fullName>
    </submittedName>
</protein>
<dbReference type="EMBL" id="KB201262">
    <property type="protein sequence ID" value="ESO98424.1"/>
    <property type="molecule type" value="Genomic_DNA"/>
</dbReference>
<proteinExistence type="predicted"/>
<evidence type="ECO:0000313" key="1">
    <source>
        <dbReference type="EMBL" id="ESO98424.1"/>
    </source>
</evidence>
<gene>
    <name evidence="1" type="ORF">LOTGIDRAFT_159232</name>
</gene>
<dbReference type="GeneID" id="20237996"/>